<name>A0ABD2N788_9CUCU</name>
<evidence type="ECO:0000256" key="1">
    <source>
        <dbReference type="SAM" id="SignalP"/>
    </source>
</evidence>
<gene>
    <name evidence="2" type="ORF">HHI36_015558</name>
</gene>
<keyword evidence="1" id="KW-0732">Signal</keyword>
<accession>A0ABD2N788</accession>
<evidence type="ECO:0000313" key="3">
    <source>
        <dbReference type="Proteomes" id="UP001516400"/>
    </source>
</evidence>
<dbReference type="Proteomes" id="UP001516400">
    <property type="component" value="Unassembled WGS sequence"/>
</dbReference>
<comment type="caution">
    <text evidence="2">The sequence shown here is derived from an EMBL/GenBank/DDBJ whole genome shotgun (WGS) entry which is preliminary data.</text>
</comment>
<reference evidence="2 3" key="1">
    <citation type="journal article" date="2021" name="BMC Biol.">
        <title>Horizontally acquired antibacterial genes associated with adaptive radiation of ladybird beetles.</title>
        <authorList>
            <person name="Li H.S."/>
            <person name="Tang X.F."/>
            <person name="Huang Y.H."/>
            <person name="Xu Z.Y."/>
            <person name="Chen M.L."/>
            <person name="Du X.Y."/>
            <person name="Qiu B.Y."/>
            <person name="Chen P.T."/>
            <person name="Zhang W."/>
            <person name="Slipinski A."/>
            <person name="Escalona H.E."/>
            <person name="Waterhouse R.M."/>
            <person name="Zwick A."/>
            <person name="Pang H."/>
        </authorList>
    </citation>
    <scope>NUCLEOTIDE SEQUENCE [LARGE SCALE GENOMIC DNA]</scope>
    <source>
        <strain evidence="2">SYSU2018</strain>
    </source>
</reference>
<protein>
    <recommendedName>
        <fullName evidence="4">Sodefrin-like factor</fullName>
    </recommendedName>
</protein>
<organism evidence="2 3">
    <name type="scientific">Cryptolaemus montrouzieri</name>
    <dbReference type="NCBI Taxonomy" id="559131"/>
    <lineage>
        <taxon>Eukaryota</taxon>
        <taxon>Metazoa</taxon>
        <taxon>Ecdysozoa</taxon>
        <taxon>Arthropoda</taxon>
        <taxon>Hexapoda</taxon>
        <taxon>Insecta</taxon>
        <taxon>Pterygota</taxon>
        <taxon>Neoptera</taxon>
        <taxon>Endopterygota</taxon>
        <taxon>Coleoptera</taxon>
        <taxon>Polyphaga</taxon>
        <taxon>Cucujiformia</taxon>
        <taxon>Coccinelloidea</taxon>
        <taxon>Coccinellidae</taxon>
        <taxon>Scymninae</taxon>
        <taxon>Scymnini</taxon>
        <taxon>Cryptolaemus</taxon>
    </lineage>
</organism>
<keyword evidence="3" id="KW-1185">Reference proteome</keyword>
<feature type="chain" id="PRO_5044750913" description="Sodefrin-like factor" evidence="1">
    <location>
        <begin position="24"/>
        <end position="120"/>
    </location>
</feature>
<evidence type="ECO:0000313" key="2">
    <source>
        <dbReference type="EMBL" id="KAL3274144.1"/>
    </source>
</evidence>
<proteinExistence type="predicted"/>
<dbReference type="InterPro" id="IPR045860">
    <property type="entry name" value="Snake_toxin-like_sf"/>
</dbReference>
<feature type="signal peptide" evidence="1">
    <location>
        <begin position="1"/>
        <end position="23"/>
    </location>
</feature>
<dbReference type="AlphaFoldDB" id="A0ABD2N788"/>
<sequence>MNTEKFLCFLLCGLLFSVYSGYGLTCYQCDDSLGDKCQKENRPLPSVKCAPDQDKCFAVGYDILGDSVFIASGFKRGCTSDDGYCHYVMNATDYLLRNLTDGDSTIKQNDCFTCIEDFCN</sequence>
<dbReference type="EMBL" id="JABFTP020000062">
    <property type="protein sequence ID" value="KAL3274144.1"/>
    <property type="molecule type" value="Genomic_DNA"/>
</dbReference>
<evidence type="ECO:0008006" key="4">
    <source>
        <dbReference type="Google" id="ProtNLM"/>
    </source>
</evidence>
<dbReference type="Gene3D" id="2.10.60.10">
    <property type="entry name" value="CD59"/>
    <property type="match status" value="1"/>
</dbReference>